<gene>
    <name evidence="2" type="ORF">ERS852492_01389</name>
</gene>
<dbReference type="Pfam" id="PF01381">
    <property type="entry name" value="HTH_3"/>
    <property type="match status" value="1"/>
</dbReference>
<dbReference type="PROSITE" id="PS50943">
    <property type="entry name" value="HTH_CROC1"/>
    <property type="match status" value="1"/>
</dbReference>
<protein>
    <submittedName>
        <fullName evidence="2">Uncharacterized protein conserved in bacteria</fullName>
    </submittedName>
</protein>
<evidence type="ECO:0000313" key="2">
    <source>
        <dbReference type="EMBL" id="CUQ84329.1"/>
    </source>
</evidence>
<reference evidence="2 3" key="1">
    <citation type="submission" date="2015-09" db="EMBL/GenBank/DDBJ databases">
        <authorList>
            <consortium name="Pathogen Informatics"/>
        </authorList>
    </citation>
    <scope>NUCLEOTIDE SEQUENCE [LARGE SCALE GENOMIC DNA]</scope>
    <source>
        <strain evidence="2 3">2789STDY5834878</strain>
    </source>
</reference>
<dbReference type="Proteomes" id="UP000095780">
    <property type="component" value="Unassembled WGS sequence"/>
</dbReference>
<dbReference type="EMBL" id="CZBV01000003">
    <property type="protein sequence ID" value="CUQ84329.1"/>
    <property type="molecule type" value="Genomic_DNA"/>
</dbReference>
<organism evidence="2 3">
    <name type="scientific">Lachnospira eligens</name>
    <dbReference type="NCBI Taxonomy" id="39485"/>
    <lineage>
        <taxon>Bacteria</taxon>
        <taxon>Bacillati</taxon>
        <taxon>Bacillota</taxon>
        <taxon>Clostridia</taxon>
        <taxon>Lachnospirales</taxon>
        <taxon>Lachnospiraceae</taxon>
        <taxon>Lachnospira</taxon>
    </lineage>
</organism>
<evidence type="ECO:0000259" key="1">
    <source>
        <dbReference type="PROSITE" id="PS50943"/>
    </source>
</evidence>
<dbReference type="InterPro" id="IPR001387">
    <property type="entry name" value="Cro/C1-type_HTH"/>
</dbReference>
<name>A0A174ZHE7_9FIRM</name>
<accession>A0A174ZHE7</accession>
<feature type="domain" description="HTH cro/C1-type" evidence="1">
    <location>
        <begin position="17"/>
        <end position="45"/>
    </location>
</feature>
<dbReference type="GO" id="GO:0003677">
    <property type="term" value="F:DNA binding"/>
    <property type="evidence" value="ECO:0007669"/>
    <property type="project" value="InterPro"/>
</dbReference>
<dbReference type="CDD" id="cd00093">
    <property type="entry name" value="HTH_XRE"/>
    <property type="match status" value="1"/>
</dbReference>
<evidence type="ECO:0000313" key="3">
    <source>
        <dbReference type="Proteomes" id="UP000095780"/>
    </source>
</evidence>
<dbReference type="Gene3D" id="1.10.260.40">
    <property type="entry name" value="lambda repressor-like DNA-binding domains"/>
    <property type="match status" value="1"/>
</dbReference>
<dbReference type="InterPro" id="IPR010982">
    <property type="entry name" value="Lambda_DNA-bd_dom_sf"/>
</dbReference>
<dbReference type="SUPFAM" id="SSF47413">
    <property type="entry name" value="lambda repressor-like DNA-binding domains"/>
    <property type="match status" value="1"/>
</dbReference>
<dbReference type="AlphaFoldDB" id="A0A174ZHE7"/>
<proteinExistence type="predicted"/>
<sequence>MSEVTGTFDFMPIGQAIKKARERSGITREQLAEQLDITPRHLQSI</sequence>